<reference evidence="1" key="1">
    <citation type="submission" date="2019-02" db="EMBL/GenBank/DDBJ databases">
        <authorList>
            <person name="Li S.-H."/>
        </authorList>
    </citation>
    <scope>NUCLEOTIDE SEQUENCE</scope>
    <source>
        <strain evidence="1">IMCC8485</strain>
    </source>
</reference>
<sequence>MGDQQCNPGIKFDRERKQGSFYPVQINKAINFQSLSLQKYQNVRLRYKKRSVYEGSIEAAQLAAVALLPCGLWLSFESLRQSARTYPQEMGRHADRDGGEL</sequence>
<dbReference type="EMBL" id="SHNP01000009">
    <property type="protein sequence ID" value="MCX2975542.1"/>
    <property type="molecule type" value="Genomic_DNA"/>
</dbReference>
<proteinExistence type="predicted"/>
<comment type="caution">
    <text evidence="1">The sequence shown here is derived from an EMBL/GenBank/DDBJ whole genome shotgun (WGS) entry which is preliminary data.</text>
</comment>
<dbReference type="Proteomes" id="UP001143307">
    <property type="component" value="Unassembled WGS sequence"/>
</dbReference>
<evidence type="ECO:0000313" key="1">
    <source>
        <dbReference type="EMBL" id="MCX2975542.1"/>
    </source>
</evidence>
<accession>A0ABT3T1Y8</accession>
<evidence type="ECO:0000313" key="2">
    <source>
        <dbReference type="Proteomes" id="UP001143307"/>
    </source>
</evidence>
<protein>
    <submittedName>
        <fullName evidence="1">Uncharacterized protein</fullName>
    </submittedName>
</protein>
<keyword evidence="2" id="KW-1185">Reference proteome</keyword>
<name>A0ABT3T1Y8_9GAMM</name>
<dbReference type="RefSeq" id="WP_279254182.1">
    <property type="nucleotide sequence ID" value="NZ_SHNP01000009.1"/>
</dbReference>
<organism evidence="1 2">
    <name type="scientific">Candidatus Seongchinamella marina</name>
    <dbReference type="NCBI Taxonomy" id="2518990"/>
    <lineage>
        <taxon>Bacteria</taxon>
        <taxon>Pseudomonadati</taxon>
        <taxon>Pseudomonadota</taxon>
        <taxon>Gammaproteobacteria</taxon>
        <taxon>Cellvibrionales</taxon>
        <taxon>Halieaceae</taxon>
        <taxon>Seongchinamella</taxon>
    </lineage>
</organism>
<gene>
    <name evidence="1" type="ORF">EYC87_18330</name>
</gene>